<keyword evidence="1" id="KW-1133">Transmembrane helix</keyword>
<dbReference type="STRING" id="1798392.A3A79_00850"/>
<evidence type="ECO:0000256" key="1">
    <source>
        <dbReference type="SAM" id="Phobius"/>
    </source>
</evidence>
<name>A0A1F6AGD8_9BACT</name>
<accession>A0A1F6AGD8</accession>
<proteinExistence type="predicted"/>
<keyword evidence="1" id="KW-0472">Membrane</keyword>
<dbReference type="Proteomes" id="UP000178759">
    <property type="component" value="Unassembled WGS sequence"/>
</dbReference>
<sequence>MNTKVIIGVVVVVLLAGVGYMVMSKSGGSSFTSIQDALTRSLSLECSFTDETGRQTKSYMKGGAVRADFTSSKPEESGSVIVKDKKMYSWNAQGGFMMELPDESDVQTTTEPGAPNQAGNMMESLEKYKESCKPAVVSDSLFTPPSNVNFQDFSKMMPQVPQLPTGADVPAAMPSIDYSQYLQNIPEVPQE</sequence>
<dbReference type="EMBL" id="MFJV01000001">
    <property type="protein sequence ID" value="OGG23741.1"/>
    <property type="molecule type" value="Genomic_DNA"/>
</dbReference>
<feature type="transmembrane region" description="Helical" evidence="1">
    <location>
        <begin position="6"/>
        <end position="23"/>
    </location>
</feature>
<keyword evidence="1" id="KW-0812">Transmembrane</keyword>
<organism evidence="2 3">
    <name type="scientific">Candidatus Gottesmanbacteria bacterium RIFCSPLOWO2_01_FULL_43_11b</name>
    <dbReference type="NCBI Taxonomy" id="1798392"/>
    <lineage>
        <taxon>Bacteria</taxon>
        <taxon>Candidatus Gottesmaniibacteriota</taxon>
    </lineage>
</organism>
<comment type="caution">
    <text evidence="2">The sequence shown here is derived from an EMBL/GenBank/DDBJ whole genome shotgun (WGS) entry which is preliminary data.</text>
</comment>
<evidence type="ECO:0000313" key="2">
    <source>
        <dbReference type="EMBL" id="OGG23741.1"/>
    </source>
</evidence>
<dbReference type="AlphaFoldDB" id="A0A1F6AGD8"/>
<reference evidence="2 3" key="1">
    <citation type="journal article" date="2016" name="Nat. Commun.">
        <title>Thousands of microbial genomes shed light on interconnected biogeochemical processes in an aquifer system.</title>
        <authorList>
            <person name="Anantharaman K."/>
            <person name="Brown C.T."/>
            <person name="Hug L.A."/>
            <person name="Sharon I."/>
            <person name="Castelle C.J."/>
            <person name="Probst A.J."/>
            <person name="Thomas B.C."/>
            <person name="Singh A."/>
            <person name="Wilkins M.J."/>
            <person name="Karaoz U."/>
            <person name="Brodie E.L."/>
            <person name="Williams K.H."/>
            <person name="Hubbard S.S."/>
            <person name="Banfield J.F."/>
        </authorList>
    </citation>
    <scope>NUCLEOTIDE SEQUENCE [LARGE SCALE GENOMIC DNA]</scope>
</reference>
<evidence type="ECO:0000313" key="3">
    <source>
        <dbReference type="Proteomes" id="UP000178759"/>
    </source>
</evidence>
<gene>
    <name evidence="2" type="ORF">A3A79_00850</name>
</gene>
<protein>
    <submittedName>
        <fullName evidence="2">Uncharacterized protein</fullName>
    </submittedName>
</protein>